<dbReference type="EMBL" id="GEZM01081388">
    <property type="protein sequence ID" value="JAV61662.1"/>
    <property type="molecule type" value="Transcribed_RNA"/>
</dbReference>
<dbReference type="GO" id="GO:0006914">
    <property type="term" value="P:autophagy"/>
    <property type="evidence" value="ECO:0007669"/>
    <property type="project" value="InterPro"/>
</dbReference>
<accession>A0A1Y1KS19</accession>
<keyword evidence="5" id="KW-1185">Reference proteome</keyword>
<evidence type="ECO:0000313" key="5">
    <source>
        <dbReference type="Proteomes" id="UP000327044"/>
    </source>
</evidence>
<dbReference type="Proteomes" id="UP000327044">
    <property type="component" value="Unassembled WGS sequence"/>
</dbReference>
<evidence type="ECO:0000259" key="2">
    <source>
        <dbReference type="Pfam" id="PF21034"/>
    </source>
</evidence>
<feature type="region of interest" description="Disordered" evidence="1">
    <location>
        <begin position="1"/>
        <end position="26"/>
    </location>
</feature>
<dbReference type="EMBL" id="GEZM01081383">
    <property type="protein sequence ID" value="JAV61673.1"/>
    <property type="molecule type" value="Transcribed_RNA"/>
</dbReference>
<dbReference type="SMART" id="SM00320">
    <property type="entry name" value="WD40"/>
    <property type="match status" value="2"/>
</dbReference>
<reference evidence="4 5" key="2">
    <citation type="journal article" date="2018" name="Elife">
        <title>Firefly genomes illuminate parallel origins of bioluminescence in beetles.</title>
        <authorList>
            <person name="Fallon T.R."/>
            <person name="Lower S.E."/>
            <person name="Chang C.H."/>
            <person name="Bessho-Uehara M."/>
            <person name="Martin G.J."/>
            <person name="Bewick A.J."/>
            <person name="Behringer M."/>
            <person name="Debat H.J."/>
            <person name="Wong I."/>
            <person name="Day J.C."/>
            <person name="Suvorov A."/>
            <person name="Silva C.J."/>
            <person name="Stanger-Hall K.F."/>
            <person name="Hall D.W."/>
            <person name="Schmitz R.J."/>
            <person name="Nelson D.R."/>
            <person name="Lewis S.M."/>
            <person name="Shigenobu S."/>
            <person name="Bybee S.M."/>
            <person name="Larracuente A.M."/>
            <person name="Oba Y."/>
            <person name="Weng J.K."/>
        </authorList>
    </citation>
    <scope>NUCLEOTIDE SEQUENCE [LARGE SCALE GENOMIC DNA]</scope>
    <source>
        <strain evidence="4">1611_PpyrPB1</strain>
        <tissue evidence="4">Whole body</tissue>
    </source>
</reference>
<dbReference type="SUPFAM" id="SSF50969">
    <property type="entry name" value="YVTN repeat-like/Quinoprotein amine dehydrogenase"/>
    <property type="match status" value="1"/>
</dbReference>
<evidence type="ECO:0000256" key="1">
    <source>
        <dbReference type="SAM" id="MobiDB-lite"/>
    </source>
</evidence>
<feature type="region of interest" description="Disordered" evidence="1">
    <location>
        <begin position="1133"/>
        <end position="1217"/>
    </location>
</feature>
<sequence length="1217" mass="134369">MSAGSPRRSRSKIRTPHGTSTISPQQVTDPTILDSVAGFINEVATYNAPCDTKDQIQWVKFQQLDREIVSENAEGDKVIPSALILILGYSTGVQVWAIPANGEAVELLSWRHGSVKVLQFLPTPLIGRCTAQEDMYTLKRPLMALCDTTTPGPQHCALNFLSLKTGEQVKVIKFKNPILDVLANRNSVVVTFSERIAVFDSLTLEDRLTVTTCFLSPGLYQNPIALGTRWMAYAERKLISNKRSSGGNEGEGVQSYTATVLHAAKSLGKGLRELGETVASSLTGNPQFKAGSSPGNTLIIGNNGTDVLQKGVVTVLDIENRATDDKTLLTDGVIAHFAAHTEAIVCLAFDPSGLLLLTADKRGHDFHLFRIHPHPGGPALAAVHHLYILHRGDTTARVQDMCFSPDSRWVGVSTLRGTTHVFPITPYGGNVGVRTHATPHVVNRMSRFHRSAGLPVEGRSNSPISLFEAPVNTNIPFNNPRLPPYPHPTVVHPLAQIRQPLFIPPGGNLPQRSHAGRPRLNSSSEDNIQIAIRLCCCFAPARAWFDNTGNSHDTVTTKKQIKPVESLFIMSCHGTLLQYDLDPHHITSVPKEKVCDETPIELAVQAKAQWVLQRQLHLNDVPLPITPENLNLLPQDLPAYKTTPSNHSDDRWLSQVEIVTHAGPHRRLWMGPQFTFKTYTANGSPLSLSEVQGVDVNRSKPVNMPVSTAYPILIESGSTSSCEQSPKLLDTYQRLSEEVGGAGELQLKEDLADAMLESPGVRETGGRCVIVSMKPHTASVAKVVNPLGTVVTIHSDDDPVVEDVEDAVIHENCDEALFRRVVAPKSHLFNETKTLHANKSISNKCMLENKDSDKQTKKMSLSCLKAKVETDLNKIPVKNNRLEHKNASQNEVKVEKTVDVIITQKKKSKSKLRDRSCEKEKVVESNTKHNLDPILHNGDSQGMPDLKTLISTPDLVDSVTTFNFPIPIKPKLYDDSNEHEKFTFSPIFNKSDSVKEEKFEDVKSENAEVSTDVMDLQKENKIPKTGKQNREIEEVTLSSEEEKSSTKKVRKPKAKLGVRLSKSKELEKEVEAFADITVPAKKSWSSIVSSKPAELELPPPILDLPTSEKIEEVAQEDLPKKSYSTAAKQLLFEIDPNEDMCNSDVLQPERVYKDTEDPKQESKSDENSSQNEATESDDSISKVVAMDTEEDSCQPVIMKDTSASDKSIKKKSKKKKR</sequence>
<feature type="domain" description="BCAS3 WD40" evidence="2">
    <location>
        <begin position="55"/>
        <end position="454"/>
    </location>
</feature>
<name>A0A1Y1KS19_PHOPY</name>
<organism evidence="3">
    <name type="scientific">Photinus pyralis</name>
    <name type="common">Common eastern firefly</name>
    <name type="synonym">Lampyris pyralis</name>
    <dbReference type="NCBI Taxonomy" id="7054"/>
    <lineage>
        <taxon>Eukaryota</taxon>
        <taxon>Metazoa</taxon>
        <taxon>Ecdysozoa</taxon>
        <taxon>Arthropoda</taxon>
        <taxon>Hexapoda</taxon>
        <taxon>Insecta</taxon>
        <taxon>Pterygota</taxon>
        <taxon>Neoptera</taxon>
        <taxon>Endopterygota</taxon>
        <taxon>Coleoptera</taxon>
        <taxon>Polyphaga</taxon>
        <taxon>Elateriformia</taxon>
        <taxon>Elateroidea</taxon>
        <taxon>Lampyridae</taxon>
        <taxon>Lampyrinae</taxon>
        <taxon>Photinus</taxon>
    </lineage>
</organism>
<dbReference type="PANTHER" id="PTHR13268:SF0">
    <property type="entry name" value="BCAS3 MICROTUBULE ASSOCIATED CELL MIGRATION FACTOR"/>
    <property type="match status" value="1"/>
</dbReference>
<proteinExistence type="predicted"/>
<dbReference type="EMBL" id="GEZM01081389">
    <property type="protein sequence ID" value="JAV61661.1"/>
    <property type="molecule type" value="Transcribed_RNA"/>
</dbReference>
<dbReference type="Pfam" id="PF21034">
    <property type="entry name" value="BCAS3_WD40"/>
    <property type="match status" value="1"/>
</dbReference>
<dbReference type="InParanoid" id="A0A1Y1KS19"/>
<dbReference type="FunCoup" id="A0A1Y1KS19">
    <property type="interactions" value="994"/>
</dbReference>
<reference evidence="3" key="1">
    <citation type="journal article" date="2016" name="Sci. Rep.">
        <title>Molecular characterization of firefly nuptial gifts: a multi-omics approach sheds light on postcopulatory sexual selection.</title>
        <authorList>
            <person name="Al-Wathiqui N."/>
            <person name="Fallon T.R."/>
            <person name="South A."/>
            <person name="Weng J.K."/>
            <person name="Lewis S.M."/>
        </authorList>
    </citation>
    <scope>NUCLEOTIDE SEQUENCE</scope>
</reference>
<dbReference type="EMBL" id="GEZM01081380">
    <property type="protein sequence ID" value="JAV61677.1"/>
    <property type="molecule type" value="Transcribed_RNA"/>
</dbReference>
<feature type="compositionally biased region" description="Basic and acidic residues" evidence="1">
    <location>
        <begin position="1150"/>
        <end position="1166"/>
    </location>
</feature>
<dbReference type="InterPro" id="IPR048382">
    <property type="entry name" value="BCAS3_WD40"/>
</dbReference>
<dbReference type="EMBL" id="GEZM01081385">
    <property type="protein sequence ID" value="JAV61669.1"/>
    <property type="molecule type" value="Transcribed_RNA"/>
</dbReference>
<dbReference type="InterPro" id="IPR015943">
    <property type="entry name" value="WD40/YVTN_repeat-like_dom_sf"/>
</dbReference>
<dbReference type="InterPro" id="IPR001680">
    <property type="entry name" value="WD40_rpt"/>
</dbReference>
<dbReference type="EMBL" id="GEZM01081386">
    <property type="protein sequence ID" value="JAV61666.1"/>
    <property type="molecule type" value="Transcribed_RNA"/>
</dbReference>
<dbReference type="PANTHER" id="PTHR13268">
    <property type="entry name" value="BREAST CARCINOMA AMPLIFIED SEQUENCE 3"/>
    <property type="match status" value="1"/>
</dbReference>
<protein>
    <recommendedName>
        <fullName evidence="2">BCAS3 WD40 domain-containing protein</fullName>
    </recommendedName>
</protein>
<feature type="compositionally biased region" description="Polar residues" evidence="1">
    <location>
        <begin position="17"/>
        <end position="26"/>
    </location>
</feature>
<feature type="region of interest" description="Disordered" evidence="1">
    <location>
        <begin position="1021"/>
        <end position="1054"/>
    </location>
</feature>
<dbReference type="Gene3D" id="2.130.10.10">
    <property type="entry name" value="YVTN repeat-like/Quinoprotein amine dehydrogenase"/>
    <property type="match status" value="1"/>
</dbReference>
<feature type="compositionally biased region" description="Basic residues" evidence="1">
    <location>
        <begin position="1208"/>
        <end position="1217"/>
    </location>
</feature>
<dbReference type="EMBL" id="VVIM01000005">
    <property type="protein sequence ID" value="KAB0798882.1"/>
    <property type="molecule type" value="Genomic_DNA"/>
</dbReference>
<gene>
    <name evidence="4" type="ORF">PPYR_06762</name>
</gene>
<dbReference type="GO" id="GO:0005737">
    <property type="term" value="C:cytoplasm"/>
    <property type="evidence" value="ECO:0007669"/>
    <property type="project" value="TreeGrafter"/>
</dbReference>
<dbReference type="GO" id="GO:0042594">
    <property type="term" value="P:response to starvation"/>
    <property type="evidence" value="ECO:0007669"/>
    <property type="project" value="TreeGrafter"/>
</dbReference>
<dbReference type="InterPro" id="IPR011044">
    <property type="entry name" value="Quino_amine_DH_bsu"/>
</dbReference>
<dbReference type="OrthoDB" id="25778at2759"/>
<dbReference type="AlphaFoldDB" id="A0A1Y1KS19"/>
<evidence type="ECO:0000313" key="3">
    <source>
        <dbReference type="EMBL" id="JAV61677.1"/>
    </source>
</evidence>
<dbReference type="InterPro" id="IPR045142">
    <property type="entry name" value="BCAS3-like"/>
</dbReference>
<dbReference type="EMBL" id="GEZM01081391">
    <property type="protein sequence ID" value="JAV61657.1"/>
    <property type="molecule type" value="Transcribed_RNA"/>
</dbReference>
<feature type="compositionally biased region" description="Basic and acidic residues" evidence="1">
    <location>
        <begin position="1021"/>
        <end position="1033"/>
    </location>
</feature>
<dbReference type="EMBL" id="GEZM01081384">
    <property type="protein sequence ID" value="JAV61671.1"/>
    <property type="molecule type" value="Transcribed_RNA"/>
</dbReference>
<reference evidence="4" key="3">
    <citation type="submission" date="2019-08" db="EMBL/GenBank/DDBJ databases">
        <authorList>
            <consortium name="Photinus pyralis genome working group"/>
            <person name="Fallon T.R."/>
            <person name="Sander Lower S.E."/>
            <person name="Weng J.-K."/>
        </authorList>
    </citation>
    <scope>NUCLEOTIDE SEQUENCE</scope>
    <source>
        <strain evidence="4">1611_PpyrPB1</strain>
        <tissue evidence="4">Whole body</tissue>
    </source>
</reference>
<evidence type="ECO:0000313" key="4">
    <source>
        <dbReference type="EMBL" id="KAB0798882.1"/>
    </source>
</evidence>